<proteinExistence type="predicted"/>
<dbReference type="EMBL" id="KI963920">
    <property type="protein sequence ID" value="EUC50871.1"/>
    <property type="molecule type" value="Genomic_DNA"/>
</dbReference>
<evidence type="ECO:0000313" key="1">
    <source>
        <dbReference type="EMBL" id="EUC50871.1"/>
    </source>
</evidence>
<sequence length="67" mass="7425">FVAWIQNAWASSCSLRVLSPGCSGGHRGGLRSCRFIWQRLFCPSCWKMKLKIPINVGAQLICLLSTA</sequence>
<evidence type="ECO:0000313" key="2">
    <source>
        <dbReference type="Proteomes" id="UP000054032"/>
    </source>
</evidence>
<gene>
    <name evidence="1" type="ORF">COCMIDRAFT_80738</name>
</gene>
<dbReference type="Proteomes" id="UP000054032">
    <property type="component" value="Unassembled WGS sequence"/>
</dbReference>
<name>W7A473_COCMI</name>
<reference evidence="1 2" key="1">
    <citation type="journal article" date="2013" name="PLoS Genet.">
        <title>Comparative genome structure, secondary metabolite, and effector coding capacity across Cochliobolus pathogens.</title>
        <authorList>
            <person name="Condon B.J."/>
            <person name="Leng Y."/>
            <person name="Wu D."/>
            <person name="Bushley K.E."/>
            <person name="Ohm R.A."/>
            <person name="Otillar R."/>
            <person name="Martin J."/>
            <person name="Schackwitz W."/>
            <person name="Grimwood J."/>
            <person name="MohdZainudin N."/>
            <person name="Xue C."/>
            <person name="Wang R."/>
            <person name="Manning V.A."/>
            <person name="Dhillon B."/>
            <person name="Tu Z.J."/>
            <person name="Steffenson B.J."/>
            <person name="Salamov A."/>
            <person name="Sun H."/>
            <person name="Lowry S."/>
            <person name="LaButti K."/>
            <person name="Han J."/>
            <person name="Copeland A."/>
            <person name="Lindquist E."/>
            <person name="Barry K."/>
            <person name="Schmutz J."/>
            <person name="Baker S.E."/>
            <person name="Ciuffetti L.M."/>
            <person name="Grigoriev I.V."/>
            <person name="Zhong S."/>
            <person name="Turgeon B.G."/>
        </authorList>
    </citation>
    <scope>NUCLEOTIDE SEQUENCE [LARGE SCALE GENOMIC DNA]</scope>
    <source>
        <strain evidence="1 2">ATCC 44560</strain>
    </source>
</reference>
<keyword evidence="2" id="KW-1185">Reference proteome</keyword>
<dbReference type="RefSeq" id="XP_007682572.1">
    <property type="nucleotide sequence ID" value="XM_007684382.1"/>
</dbReference>
<dbReference type="GeneID" id="19125720"/>
<accession>W7A473</accession>
<protein>
    <submittedName>
        <fullName evidence="1">Uncharacterized protein</fullName>
    </submittedName>
</protein>
<dbReference type="HOGENOM" id="CLU_2819371_0_0_1"/>
<dbReference type="AlphaFoldDB" id="W7A473"/>
<dbReference type="KEGG" id="bor:COCMIDRAFT_80738"/>
<feature type="non-terminal residue" evidence="1">
    <location>
        <position position="1"/>
    </location>
</feature>
<organism evidence="1 2">
    <name type="scientific">Bipolaris oryzae ATCC 44560</name>
    <dbReference type="NCBI Taxonomy" id="930090"/>
    <lineage>
        <taxon>Eukaryota</taxon>
        <taxon>Fungi</taxon>
        <taxon>Dikarya</taxon>
        <taxon>Ascomycota</taxon>
        <taxon>Pezizomycotina</taxon>
        <taxon>Dothideomycetes</taxon>
        <taxon>Pleosporomycetidae</taxon>
        <taxon>Pleosporales</taxon>
        <taxon>Pleosporineae</taxon>
        <taxon>Pleosporaceae</taxon>
        <taxon>Bipolaris</taxon>
    </lineage>
</organism>